<dbReference type="CDD" id="cd06261">
    <property type="entry name" value="TM_PBP2"/>
    <property type="match status" value="1"/>
</dbReference>
<dbReference type="OrthoDB" id="9788108at2"/>
<evidence type="ECO:0000256" key="1">
    <source>
        <dbReference type="ARBA" id="ARBA00004651"/>
    </source>
</evidence>
<dbReference type="RefSeq" id="WP_103081216.1">
    <property type="nucleotide sequence ID" value="NZ_CP021850.1"/>
</dbReference>
<dbReference type="PANTHER" id="PTHR43227">
    <property type="entry name" value="BLL4140 PROTEIN"/>
    <property type="match status" value="1"/>
</dbReference>
<comment type="subcellular location">
    <subcellularLocation>
        <location evidence="1 7">Cell membrane</location>
        <topology evidence="1 7">Multi-pass membrane protein</topology>
    </subcellularLocation>
</comment>
<evidence type="ECO:0000256" key="4">
    <source>
        <dbReference type="ARBA" id="ARBA00022692"/>
    </source>
</evidence>
<protein>
    <recommendedName>
        <fullName evidence="8">ABC transmembrane type-1 domain-containing protein</fullName>
    </recommendedName>
</protein>
<proteinExistence type="inferred from homology"/>
<keyword evidence="6 7" id="KW-0472">Membrane</keyword>
<feature type="transmembrane region" description="Helical" evidence="7">
    <location>
        <begin position="242"/>
        <end position="261"/>
    </location>
</feature>
<dbReference type="Gene3D" id="1.10.3720.10">
    <property type="entry name" value="MetI-like"/>
    <property type="match status" value="1"/>
</dbReference>
<feature type="transmembrane region" description="Helical" evidence="7">
    <location>
        <begin position="127"/>
        <end position="145"/>
    </location>
</feature>
<keyword evidence="2 7" id="KW-0813">Transport</keyword>
<feature type="transmembrane region" description="Helical" evidence="7">
    <location>
        <begin position="97"/>
        <end position="115"/>
    </location>
</feature>
<keyword evidence="4 7" id="KW-0812">Transmembrane</keyword>
<keyword evidence="3" id="KW-1003">Cell membrane</keyword>
<dbReference type="InterPro" id="IPR035906">
    <property type="entry name" value="MetI-like_sf"/>
</dbReference>
<evidence type="ECO:0000256" key="7">
    <source>
        <dbReference type="RuleBase" id="RU363032"/>
    </source>
</evidence>
<dbReference type="PANTHER" id="PTHR43227:SF3">
    <property type="entry name" value="BINDING-PROTEIN-DEPENDENT TRANSPORT SYSTEMS INNER MEMBRANE COMPONENT"/>
    <property type="match status" value="1"/>
</dbReference>
<evidence type="ECO:0000259" key="8">
    <source>
        <dbReference type="PROSITE" id="PS50928"/>
    </source>
</evidence>
<comment type="similarity">
    <text evidence="7">Belongs to the binding-protein-dependent transport system permease family.</text>
</comment>
<evidence type="ECO:0000256" key="2">
    <source>
        <dbReference type="ARBA" id="ARBA00022448"/>
    </source>
</evidence>
<dbReference type="GO" id="GO:0055085">
    <property type="term" value="P:transmembrane transport"/>
    <property type="evidence" value="ECO:0007669"/>
    <property type="project" value="InterPro"/>
</dbReference>
<gene>
    <name evidence="9" type="ORF">CDQ84_08020</name>
</gene>
<dbReference type="Pfam" id="PF00528">
    <property type="entry name" value="BPD_transp_1"/>
    <property type="match status" value="1"/>
</dbReference>
<organism evidence="9 10">
    <name type="scientific">Clostridium thermosuccinogenes</name>
    <dbReference type="NCBI Taxonomy" id="84032"/>
    <lineage>
        <taxon>Bacteria</taxon>
        <taxon>Bacillati</taxon>
        <taxon>Bacillota</taxon>
        <taxon>Clostridia</taxon>
        <taxon>Eubacteriales</taxon>
        <taxon>Clostridiaceae</taxon>
        <taxon>Clostridium</taxon>
    </lineage>
</organism>
<comment type="caution">
    <text evidence="9">The sequence shown here is derived from an EMBL/GenBank/DDBJ whole genome shotgun (WGS) entry which is preliminary data.</text>
</comment>
<dbReference type="Proteomes" id="UP000236151">
    <property type="component" value="Unassembled WGS sequence"/>
</dbReference>
<feature type="transmembrane region" description="Helical" evidence="7">
    <location>
        <begin position="165"/>
        <end position="188"/>
    </location>
</feature>
<evidence type="ECO:0000256" key="3">
    <source>
        <dbReference type="ARBA" id="ARBA00022475"/>
    </source>
</evidence>
<feature type="transmembrane region" description="Helical" evidence="7">
    <location>
        <begin position="281"/>
        <end position="299"/>
    </location>
</feature>
<accession>A0A2K2FLY3</accession>
<evidence type="ECO:0000313" key="9">
    <source>
        <dbReference type="EMBL" id="PNT99783.1"/>
    </source>
</evidence>
<dbReference type="PROSITE" id="PS50928">
    <property type="entry name" value="ABC_TM1"/>
    <property type="match status" value="1"/>
</dbReference>
<dbReference type="SUPFAM" id="SSF161098">
    <property type="entry name" value="MetI-like"/>
    <property type="match status" value="1"/>
</dbReference>
<dbReference type="InterPro" id="IPR050809">
    <property type="entry name" value="UgpAE/MalFG_permease"/>
</dbReference>
<name>A0A2K2FLY3_9CLOT</name>
<feature type="domain" description="ABC transmembrane type-1" evidence="8">
    <location>
        <begin position="90"/>
        <end position="298"/>
    </location>
</feature>
<dbReference type="KEGG" id="cthd:CDO33_08335"/>
<keyword evidence="10" id="KW-1185">Reference proteome</keyword>
<evidence type="ECO:0000313" key="10">
    <source>
        <dbReference type="Proteomes" id="UP000236151"/>
    </source>
</evidence>
<feature type="transmembrane region" description="Helical" evidence="7">
    <location>
        <begin position="21"/>
        <end position="43"/>
    </location>
</feature>
<reference evidence="9 10" key="1">
    <citation type="submission" date="2017-06" db="EMBL/GenBank/DDBJ databases">
        <title>Investigating the central metabolism of Clostridium thermosuccinogenes.</title>
        <authorList>
            <person name="Koendjbiharie J.G."/>
            <person name="van Kranenburg R."/>
        </authorList>
    </citation>
    <scope>NUCLEOTIDE SEQUENCE [LARGE SCALE GENOMIC DNA]</scope>
    <source>
        <strain evidence="9 10">DSM 5806</strain>
    </source>
</reference>
<sequence length="308" mass="34662">MKTISHRKKTIHLTYLTSRKLNALLFMTPWLIGFILFFLMPLFNTILYSFHSVQVGEYGGMKLEFVGLQNYIDLFKTEVSSSSQQFLRVFIDENVNIFVNTPLIVVFSLFSAILLNMKYRGREIVRVIFFMPIVLGIKVVVNLLMVTTGGDITDTAVNSSIDNSFLIYILTSYTFLPLRITSFISSVVGNIFSLISQAGVQTLVFLAGLQSINPSLYEVAKIEGANGYEVFWKITFPMLSNVNLFAVVYTFVDLFLASPIANEIYRFAFNRNNIGTGSALSMVYMINILADLCILLLVFKAKGGKNNI</sequence>
<keyword evidence="5 7" id="KW-1133">Transmembrane helix</keyword>
<evidence type="ECO:0000256" key="6">
    <source>
        <dbReference type="ARBA" id="ARBA00023136"/>
    </source>
</evidence>
<dbReference type="EMBL" id="NIOJ01000016">
    <property type="protein sequence ID" value="PNT99783.1"/>
    <property type="molecule type" value="Genomic_DNA"/>
</dbReference>
<dbReference type="InterPro" id="IPR000515">
    <property type="entry name" value="MetI-like"/>
</dbReference>
<dbReference type="GO" id="GO:0005886">
    <property type="term" value="C:plasma membrane"/>
    <property type="evidence" value="ECO:0007669"/>
    <property type="project" value="UniProtKB-SubCell"/>
</dbReference>
<dbReference type="AlphaFoldDB" id="A0A2K2FLY3"/>
<evidence type="ECO:0000256" key="5">
    <source>
        <dbReference type="ARBA" id="ARBA00022989"/>
    </source>
</evidence>